<gene>
    <name evidence="5" type="ORF">BAE44_0012887</name>
</gene>
<dbReference type="SUPFAM" id="SSF54695">
    <property type="entry name" value="POZ domain"/>
    <property type="match status" value="1"/>
</dbReference>
<dbReference type="PANTHER" id="PTHR26379">
    <property type="entry name" value="BTB/POZ AND MATH DOMAIN-CONTAINING PROTEIN 1"/>
    <property type="match status" value="1"/>
</dbReference>
<dbReference type="AlphaFoldDB" id="A0A1E5VLT2"/>
<protein>
    <submittedName>
        <fullName evidence="5">BTB/POZ and MATH domain-containing protein 2</fullName>
    </submittedName>
</protein>
<comment type="caution">
    <text evidence="5">The sequence shown here is derived from an EMBL/GenBank/DDBJ whole genome shotgun (WGS) entry which is preliminary data.</text>
</comment>
<dbReference type="Proteomes" id="UP000095767">
    <property type="component" value="Unassembled WGS sequence"/>
</dbReference>
<name>A0A1E5VLT2_9POAL</name>
<dbReference type="InterPro" id="IPR056423">
    <property type="entry name" value="BACK_BPM_SPOP"/>
</dbReference>
<dbReference type="EMBL" id="LWDX02035454">
    <property type="protein sequence ID" value="OEL26093.1"/>
    <property type="molecule type" value="Genomic_DNA"/>
</dbReference>
<organism evidence="5 6">
    <name type="scientific">Dichanthelium oligosanthes</name>
    <dbReference type="NCBI Taxonomy" id="888268"/>
    <lineage>
        <taxon>Eukaryota</taxon>
        <taxon>Viridiplantae</taxon>
        <taxon>Streptophyta</taxon>
        <taxon>Embryophyta</taxon>
        <taxon>Tracheophyta</taxon>
        <taxon>Spermatophyta</taxon>
        <taxon>Magnoliopsida</taxon>
        <taxon>Liliopsida</taxon>
        <taxon>Poales</taxon>
        <taxon>Poaceae</taxon>
        <taxon>PACMAD clade</taxon>
        <taxon>Panicoideae</taxon>
        <taxon>Panicodae</taxon>
        <taxon>Paniceae</taxon>
        <taxon>Dichantheliinae</taxon>
        <taxon>Dichanthelium</taxon>
    </lineage>
</organism>
<keyword evidence="6" id="KW-1185">Reference proteome</keyword>
<dbReference type="InterPro" id="IPR011333">
    <property type="entry name" value="SKP1/BTB/POZ_sf"/>
</dbReference>
<evidence type="ECO:0000313" key="6">
    <source>
        <dbReference type="Proteomes" id="UP000095767"/>
    </source>
</evidence>
<sequence length="360" mass="40244">MARPRRRTASRCAQETERCTHVFEISGYSLHKAGVRAGDSIESATFAVGGHDWRIVYYPHGDPGEYDGQFQDYVSVFLELVTETTESGMAALFDFRLVDPATGLSSSVHSESGPFDDTATTWGTPTFMKKSVLEASFLRDDRIVIECDVTVIMGTPVSESRAVCEIPVPPSDVLDNLGKLLESGEGADVSFEVEGEVFHAHRIVLAMRSQVFKVELYGPMSDKRMKAITVEDMQPAVFKSLLHVIYNDSLPAMDDLGEDDYVEMVKHLLVAADRYAMERMKVMCESILGERLNIERVAATLALADQYHCSNLKEACIGFMNNSTDRMYDVMASEGYKHLKRACPTIFRDIWEKAAKSRKM</sequence>
<dbReference type="PROSITE" id="PS50144">
    <property type="entry name" value="MATH"/>
    <property type="match status" value="1"/>
</dbReference>
<proteinExistence type="inferred from homology"/>
<dbReference type="STRING" id="888268.A0A1E5VLT2"/>
<dbReference type="InterPro" id="IPR002083">
    <property type="entry name" value="MATH/TRAF_dom"/>
</dbReference>
<dbReference type="Pfam" id="PF22486">
    <property type="entry name" value="MATH_2"/>
    <property type="match status" value="1"/>
</dbReference>
<dbReference type="PANTHER" id="PTHR26379:SF474">
    <property type="entry name" value="OS08G0228200 PROTEIN"/>
    <property type="match status" value="1"/>
</dbReference>
<dbReference type="CDD" id="cd00121">
    <property type="entry name" value="MATH"/>
    <property type="match status" value="1"/>
</dbReference>
<dbReference type="SUPFAM" id="SSF49599">
    <property type="entry name" value="TRAF domain-like"/>
    <property type="match status" value="1"/>
</dbReference>
<dbReference type="Gene3D" id="1.25.40.420">
    <property type="match status" value="1"/>
</dbReference>
<dbReference type="InterPro" id="IPR045005">
    <property type="entry name" value="BPM1-6"/>
</dbReference>
<dbReference type="Pfam" id="PF24570">
    <property type="entry name" value="BACK_BPM_SPOP"/>
    <property type="match status" value="1"/>
</dbReference>
<dbReference type="Gene3D" id="3.30.710.10">
    <property type="entry name" value="Potassium Channel Kv1.1, Chain A"/>
    <property type="match status" value="1"/>
</dbReference>
<feature type="domain" description="MATH" evidence="4">
    <location>
        <begin position="18"/>
        <end position="149"/>
    </location>
</feature>
<dbReference type="SMART" id="SM00225">
    <property type="entry name" value="BTB"/>
    <property type="match status" value="1"/>
</dbReference>
<dbReference type="GO" id="GO:0016567">
    <property type="term" value="P:protein ubiquitination"/>
    <property type="evidence" value="ECO:0007669"/>
    <property type="project" value="InterPro"/>
</dbReference>
<dbReference type="PROSITE" id="PS50097">
    <property type="entry name" value="BTB"/>
    <property type="match status" value="1"/>
</dbReference>
<feature type="domain" description="BTB" evidence="3">
    <location>
        <begin position="187"/>
        <end position="254"/>
    </location>
</feature>
<evidence type="ECO:0000256" key="2">
    <source>
        <dbReference type="ARBA" id="ARBA00010846"/>
    </source>
</evidence>
<evidence type="ECO:0000259" key="4">
    <source>
        <dbReference type="PROSITE" id="PS50144"/>
    </source>
</evidence>
<dbReference type="Gene3D" id="2.60.210.10">
    <property type="entry name" value="Apoptosis, Tumor Necrosis Factor Receptor Associated Protein 2, Chain A"/>
    <property type="match status" value="1"/>
</dbReference>
<evidence type="ECO:0000313" key="5">
    <source>
        <dbReference type="EMBL" id="OEL26093.1"/>
    </source>
</evidence>
<evidence type="ECO:0000259" key="3">
    <source>
        <dbReference type="PROSITE" id="PS50097"/>
    </source>
</evidence>
<evidence type="ECO:0000256" key="1">
    <source>
        <dbReference type="ARBA" id="ARBA00004906"/>
    </source>
</evidence>
<dbReference type="OrthoDB" id="6496053at2759"/>
<accession>A0A1E5VLT2</accession>
<reference evidence="5 6" key="1">
    <citation type="submission" date="2016-09" db="EMBL/GenBank/DDBJ databases">
        <title>The draft genome of Dichanthelium oligosanthes: A C3 panicoid grass species.</title>
        <authorList>
            <person name="Studer A.J."/>
            <person name="Schnable J.C."/>
            <person name="Brutnell T.P."/>
        </authorList>
    </citation>
    <scope>NUCLEOTIDE SEQUENCE [LARGE SCALE GENOMIC DNA]</scope>
    <source>
        <strain evidence="6">cv. Kellogg 1175</strain>
        <tissue evidence="5">Leaf</tissue>
    </source>
</reference>
<comment type="pathway">
    <text evidence="1">Protein modification; protein ubiquitination.</text>
</comment>
<dbReference type="InterPro" id="IPR008974">
    <property type="entry name" value="TRAF-like"/>
</dbReference>
<dbReference type="CDD" id="cd18280">
    <property type="entry name" value="BTB_POZ_BPM_plant"/>
    <property type="match status" value="1"/>
</dbReference>
<comment type="similarity">
    <text evidence="2">Belongs to the Tdpoz family.</text>
</comment>
<dbReference type="Pfam" id="PF00651">
    <property type="entry name" value="BTB"/>
    <property type="match status" value="1"/>
</dbReference>
<dbReference type="InterPro" id="IPR000210">
    <property type="entry name" value="BTB/POZ_dom"/>
</dbReference>